<dbReference type="OMA" id="TEVQHEG"/>
<proteinExistence type="predicted"/>
<reference evidence="2 3" key="1">
    <citation type="journal article" date="2012" name="Genome Biol.">
        <title>Genome and low-iron response of an oceanic diatom adapted to chronic iron limitation.</title>
        <authorList>
            <person name="Lommer M."/>
            <person name="Specht M."/>
            <person name="Roy A.S."/>
            <person name="Kraemer L."/>
            <person name="Andreson R."/>
            <person name="Gutowska M.A."/>
            <person name="Wolf J."/>
            <person name="Bergner S.V."/>
            <person name="Schilhabel M.B."/>
            <person name="Klostermeier U.C."/>
            <person name="Beiko R.G."/>
            <person name="Rosenstiel P."/>
            <person name="Hippler M."/>
            <person name="Laroche J."/>
        </authorList>
    </citation>
    <scope>NUCLEOTIDE SEQUENCE [LARGE SCALE GENOMIC DNA]</scope>
    <source>
        <strain evidence="2 3">CCMP1005</strain>
    </source>
</reference>
<dbReference type="OrthoDB" id="46702at2759"/>
<name>K0R7J9_THAOC</name>
<gene>
    <name evidence="2" type="ORF">THAOC_32250</name>
</gene>
<feature type="compositionally biased region" description="Basic residues" evidence="1">
    <location>
        <begin position="510"/>
        <end position="531"/>
    </location>
</feature>
<organism evidence="2 3">
    <name type="scientific">Thalassiosira oceanica</name>
    <name type="common">Marine diatom</name>
    <dbReference type="NCBI Taxonomy" id="159749"/>
    <lineage>
        <taxon>Eukaryota</taxon>
        <taxon>Sar</taxon>
        <taxon>Stramenopiles</taxon>
        <taxon>Ochrophyta</taxon>
        <taxon>Bacillariophyta</taxon>
        <taxon>Coscinodiscophyceae</taxon>
        <taxon>Thalassiosirophycidae</taxon>
        <taxon>Thalassiosirales</taxon>
        <taxon>Thalassiosiraceae</taxon>
        <taxon>Thalassiosira</taxon>
    </lineage>
</organism>
<evidence type="ECO:0000313" key="2">
    <source>
        <dbReference type="EMBL" id="EJK48915.1"/>
    </source>
</evidence>
<evidence type="ECO:0000313" key="3">
    <source>
        <dbReference type="Proteomes" id="UP000266841"/>
    </source>
</evidence>
<accession>K0R7J9</accession>
<dbReference type="eggNOG" id="ENOG502TBCC">
    <property type="taxonomic scope" value="Eukaryota"/>
</dbReference>
<dbReference type="Proteomes" id="UP000266841">
    <property type="component" value="Unassembled WGS sequence"/>
</dbReference>
<feature type="non-terminal residue" evidence="2">
    <location>
        <position position="1"/>
    </location>
</feature>
<feature type="compositionally biased region" description="Basic and acidic residues" evidence="1">
    <location>
        <begin position="496"/>
        <end position="505"/>
    </location>
</feature>
<keyword evidence="3" id="KW-1185">Reference proteome</keyword>
<feature type="region of interest" description="Disordered" evidence="1">
    <location>
        <begin position="490"/>
        <end position="531"/>
    </location>
</feature>
<evidence type="ECO:0000256" key="1">
    <source>
        <dbReference type="SAM" id="MobiDB-lite"/>
    </source>
</evidence>
<comment type="caution">
    <text evidence="2">The sequence shown here is derived from an EMBL/GenBank/DDBJ whole genome shotgun (WGS) entry which is preliminary data.</text>
</comment>
<dbReference type="EMBL" id="AGNL01045295">
    <property type="protein sequence ID" value="EJK48915.1"/>
    <property type="molecule type" value="Genomic_DNA"/>
</dbReference>
<dbReference type="AlphaFoldDB" id="K0R7J9"/>
<protein>
    <submittedName>
        <fullName evidence="2">Uncharacterized protein</fullName>
    </submittedName>
</protein>
<sequence length="531" mass="61020">KKIVDGKTYLKSFDDLRKYYDAVVWVSKTSKEKLPENFFVEMDKWKASYKKECADAKADGRVEENDAEPIGAALFEMILGWAIAENNIFVWVFSLFQWNLMARSINVDPLSFHNIKRGPSDSLEVLPDKTKSDQAGEFVTMKNIYGNPLKPLVNIMLALAVYISLNATRLRSTEKLFQEEGKQARISVEEVLDHDPTGVLQLCLAQIVYHSDWLKEIASHYPGHQFGLLPLISDNSDLLQRLKPLVTLDPSPDMPWPTGIPPHIRHSIDIEKVIEVCGDVKTSLDGLNTTIGDTIREAINDKVRSDGNVNISILREELNGMRDDFARVVTQQLSEAGPFVSTRDSGSQGDDTVIDADRSTFLYDNSSWSVPRDFAFPAEVTLEQGFRKWFLGTEVQHEGRKYRIMPFRLFAVKDLPYDNLKQHFKNNWRPIFTRMADGLQLNQDYRPTDAELKKLFDDAMNRMKDRFSFIFTNRRSEGWLIGTWSKNTNPMHVRKHGTDNDKEKLPPPTKRNRPHKEKRSFSVIHKKPRKS</sequence>